<dbReference type="Gene3D" id="3.30.2020.30">
    <property type="match status" value="1"/>
</dbReference>
<dbReference type="InterPro" id="IPR038492">
    <property type="entry name" value="GBBH-like_N_sf"/>
</dbReference>
<evidence type="ECO:0000256" key="1">
    <source>
        <dbReference type="ARBA" id="ARBA00022723"/>
    </source>
</evidence>
<sequence length="123" mass="14187">MTGTDEIYPEEIRYDRASRALVVLFSDTVEREFTAEYLRVESPSAEVKGHSASQRQWIGGKKNVGITGIEPVGNYAIRILFDDGHDTGIFSWDYLLELDRERDRLWSTYLEKIAERGLTREGR</sequence>
<protein>
    <submittedName>
        <fullName evidence="4">DUF971 domain-containing protein</fullName>
    </submittedName>
</protein>
<evidence type="ECO:0000256" key="2">
    <source>
        <dbReference type="ARBA" id="ARBA00023004"/>
    </source>
</evidence>
<dbReference type="PANTHER" id="PTHR35303">
    <property type="entry name" value="OS02G0197800 PROTEIN"/>
    <property type="match status" value="1"/>
</dbReference>
<dbReference type="RefSeq" id="WP_269332502.1">
    <property type="nucleotide sequence ID" value="NZ_JAMZFT010000002.1"/>
</dbReference>
<feature type="domain" description="Gamma-butyrobetaine hydroxylase-like N-terminal" evidence="3">
    <location>
        <begin position="12"/>
        <end position="95"/>
    </location>
</feature>
<dbReference type="EMBL" id="JAMZFT010000002">
    <property type="protein sequence ID" value="MCP1336547.1"/>
    <property type="molecule type" value="Genomic_DNA"/>
</dbReference>
<dbReference type="GO" id="GO:0046872">
    <property type="term" value="F:metal ion binding"/>
    <property type="evidence" value="ECO:0007669"/>
    <property type="project" value="UniProtKB-KW"/>
</dbReference>
<evidence type="ECO:0000259" key="3">
    <source>
        <dbReference type="Pfam" id="PF06155"/>
    </source>
</evidence>
<proteinExistence type="predicted"/>
<accession>A0A9J6PFH4</accession>
<keyword evidence="5" id="KW-1185">Reference proteome</keyword>
<keyword evidence="2" id="KW-0408">Iron</keyword>
<dbReference type="Proteomes" id="UP001055804">
    <property type="component" value="Unassembled WGS sequence"/>
</dbReference>
<gene>
    <name evidence="4" type="ORF">NJQ99_09020</name>
</gene>
<dbReference type="AlphaFoldDB" id="A0A9J6PFH4"/>
<dbReference type="InterPro" id="IPR010376">
    <property type="entry name" value="GBBH-like_N"/>
</dbReference>
<dbReference type="PANTHER" id="PTHR35303:SF5">
    <property type="entry name" value="OS02G0197800 PROTEIN"/>
    <property type="match status" value="1"/>
</dbReference>
<reference evidence="4" key="1">
    <citation type="submission" date="2022-06" db="EMBL/GenBank/DDBJ databases">
        <title>Isolation and Genomics of Futiania mangrovii gen. nov., sp. nov., a Rare and Metabolically-versatile member in the Class Alphaproteobacteria.</title>
        <authorList>
            <person name="Liu L."/>
            <person name="Huang W.-C."/>
            <person name="Pan J."/>
            <person name="Li J."/>
            <person name="Huang Y."/>
            <person name="Du H."/>
            <person name="Liu Y."/>
            <person name="Li M."/>
        </authorList>
    </citation>
    <scope>NUCLEOTIDE SEQUENCE</scope>
    <source>
        <strain evidence="4">FT118</strain>
    </source>
</reference>
<dbReference type="Pfam" id="PF06155">
    <property type="entry name" value="GBBH-like_N"/>
    <property type="match status" value="1"/>
</dbReference>
<name>A0A9J6PFH4_9PROT</name>
<evidence type="ECO:0000313" key="5">
    <source>
        <dbReference type="Proteomes" id="UP001055804"/>
    </source>
</evidence>
<evidence type="ECO:0000313" key="4">
    <source>
        <dbReference type="EMBL" id="MCP1336547.1"/>
    </source>
</evidence>
<keyword evidence="1" id="KW-0479">Metal-binding</keyword>
<organism evidence="4 5">
    <name type="scientific">Futiania mangrovi</name>
    <dbReference type="NCBI Taxonomy" id="2959716"/>
    <lineage>
        <taxon>Bacteria</taxon>
        <taxon>Pseudomonadati</taxon>
        <taxon>Pseudomonadota</taxon>
        <taxon>Alphaproteobacteria</taxon>
        <taxon>Futianiales</taxon>
        <taxon>Futianiaceae</taxon>
        <taxon>Futiania</taxon>
    </lineage>
</organism>
<comment type="caution">
    <text evidence="4">The sequence shown here is derived from an EMBL/GenBank/DDBJ whole genome shotgun (WGS) entry which is preliminary data.</text>
</comment>